<reference evidence="2 3" key="1">
    <citation type="journal article" date="2015" name="Genome Announc.">
        <title>Expanding the biotechnology potential of lactobacilli through comparative genomics of 213 strains and associated genera.</title>
        <authorList>
            <person name="Sun Z."/>
            <person name="Harris H.M."/>
            <person name="McCann A."/>
            <person name="Guo C."/>
            <person name="Argimon S."/>
            <person name="Zhang W."/>
            <person name="Yang X."/>
            <person name="Jeffery I.B."/>
            <person name="Cooney J.C."/>
            <person name="Kagawa T.F."/>
            <person name="Liu W."/>
            <person name="Song Y."/>
            <person name="Salvetti E."/>
            <person name="Wrobel A."/>
            <person name="Rasinkangas P."/>
            <person name="Parkhill J."/>
            <person name="Rea M.C."/>
            <person name="O'Sullivan O."/>
            <person name="Ritari J."/>
            <person name="Douillard F.P."/>
            <person name="Paul Ross R."/>
            <person name="Yang R."/>
            <person name="Briner A.E."/>
            <person name="Felis G.E."/>
            <person name="de Vos W.M."/>
            <person name="Barrangou R."/>
            <person name="Klaenhammer T.R."/>
            <person name="Caufield P.W."/>
            <person name="Cui Y."/>
            <person name="Zhang H."/>
            <person name="O'Toole P.W."/>
        </authorList>
    </citation>
    <scope>NUCLEOTIDE SEQUENCE [LARGE SCALE GENOMIC DNA]</scope>
    <source>
        <strain evidence="2 3">DSM 8475</strain>
    </source>
</reference>
<gene>
    <name evidence="2" type="ORF">FD34_GL000333</name>
</gene>
<dbReference type="Proteomes" id="UP000051085">
    <property type="component" value="Unassembled WGS sequence"/>
</dbReference>
<evidence type="ECO:0000259" key="1">
    <source>
        <dbReference type="Pfam" id="PF17966"/>
    </source>
</evidence>
<dbReference type="EMBL" id="AZGO01000055">
    <property type="protein sequence ID" value="KRM36071.1"/>
    <property type="molecule type" value="Genomic_DNA"/>
</dbReference>
<organism evidence="2 3">
    <name type="scientific">Limosilactobacillus pontis DSM 8475</name>
    <dbReference type="NCBI Taxonomy" id="1423794"/>
    <lineage>
        <taxon>Bacteria</taxon>
        <taxon>Bacillati</taxon>
        <taxon>Bacillota</taxon>
        <taxon>Bacilli</taxon>
        <taxon>Lactobacillales</taxon>
        <taxon>Lactobacillaceae</taxon>
        <taxon>Limosilactobacillus</taxon>
    </lineage>
</organism>
<dbReference type="Gene3D" id="3.10.20.320">
    <property type="entry name" value="Putative peptidoglycan bound protein (lpxtg motif)"/>
    <property type="match status" value="2"/>
</dbReference>
<evidence type="ECO:0000313" key="2">
    <source>
        <dbReference type="EMBL" id="KRM36071.1"/>
    </source>
</evidence>
<evidence type="ECO:0000313" key="3">
    <source>
        <dbReference type="Proteomes" id="UP000051085"/>
    </source>
</evidence>
<sequence>MYTKAQNNESHSSTITATGNKVVGLKGSFEVTSQQLAAGGIIEVGTISQVRSDQGSKQNISVLIRSAKHEITAPVNGVDVRVGDLHLENGEQKGTIVISLQNLNRNAKFNDDRRIKFDIPVALDLNHPANADAYRGTLLNPEQQVKFTNGKNTLYTLTITAPKFTLETSSGNFSAAKLNSGDEGLFSVSSNYVSDSAQKAFLRNPLTATKATLPGTYQWGGVLNGKSIADIQVYGGAKAEALFDLDNKGNVHKVVRNNSKIPLWEKIRSVRVADNLDLSALKKQNADELIWSRQNNGSINLWFKWPTARLHTEWVNAIDQQYGSLYNYFKSVLYTAQPGIDPDKFSRDNVEAYQHFLGDNPLKWLQEIHVVSYDHTAKNQISVALYDGNLQRIKVPWTITTNPGKHVVQGHSSAKVHFIDVNSQAKNIANAEVQLPQGQLIKSNWCGESGQINIDPATLHGYTLVDANAVNNRFKIPADRILKSTSTVVTFPGKEGATDDYYVFVEGNNTRLPLEYVDDDKGGEKVPSNKTEFIEGKTGSAVAITVPKDLQAQKYELNQQPVIVLSDDQNGQPKYEVSNDNGKVFAIVHLRHQKTTKATEKTVTRTINVTTPDGEKTTTIQSATVTTTTNHDYVTKQTIPGVKTNVKEWAEYEPTEFAGYSATMENDAHQSVNNIPKIPSKEIITRAQKGINEIINVKYTANLHTSYVIFQDVKGNTIRSDEVNGYTHETVAYHGQVPAGWKLIAGQTVPTSIEFGTDGHVDITLTLEHVIENVDHDKPLRPGTQTPTGMVIDGAREGDLNQIITRTINVKKPAGMINAMKQAAHIYRDATYDAVTGEVTYGDWSADDKSWADFKPDQITGYTVSQADVPAVTVRDGQKDVTVNIAYTANDQITRIIYVDQDGNKVKTDTINGKTDQTVDTNSMVPSGWKIIDGIPEKVHLTGTPTPDTTITIDHNETAVNHNSPVDPGAKTPTGRDIKGAHENDLNQTITRTINVTAPNGKTATTKQVAKLHRDAVIDDVTGDVTYGKWTEDAWVDFQPGQIAGYTVSQAVVPAFTVKNGQKGQIVNINYVANKQAANVVYKDGDQVVKTIPVGGKTDQTVDLNYCCA</sequence>
<feature type="domain" description="Mub B2-like" evidence="1">
    <location>
        <begin position="798"/>
        <end position="890"/>
    </location>
</feature>
<proteinExistence type="predicted"/>
<dbReference type="InterPro" id="IPR041495">
    <property type="entry name" value="Mub_B2"/>
</dbReference>
<dbReference type="Pfam" id="PF17966">
    <property type="entry name" value="Muc_B2"/>
    <property type="match status" value="2"/>
</dbReference>
<comment type="caution">
    <text evidence="2">The sequence shown here is derived from an EMBL/GenBank/DDBJ whole genome shotgun (WGS) entry which is preliminary data.</text>
</comment>
<name>A0A922PUD6_9LACO</name>
<dbReference type="AlphaFoldDB" id="A0A922PUD6"/>
<feature type="domain" description="Mub B2-like" evidence="1">
    <location>
        <begin position="983"/>
        <end position="1074"/>
    </location>
</feature>
<dbReference type="Gene3D" id="2.60.40.4300">
    <property type="match status" value="3"/>
</dbReference>
<protein>
    <recommendedName>
        <fullName evidence="1">Mub B2-like domain-containing protein</fullName>
    </recommendedName>
</protein>
<accession>A0A922PUD6</accession>